<dbReference type="Proteomes" id="UP001526446">
    <property type="component" value="Unassembled WGS sequence"/>
</dbReference>
<organism evidence="1 2">
    <name type="scientific">Acetobacter farinalis</name>
    <dbReference type="NCBI Taxonomy" id="1260984"/>
    <lineage>
        <taxon>Bacteria</taxon>
        <taxon>Pseudomonadati</taxon>
        <taxon>Pseudomonadota</taxon>
        <taxon>Alphaproteobacteria</taxon>
        <taxon>Acetobacterales</taxon>
        <taxon>Acetobacteraceae</taxon>
        <taxon>Acetobacter</taxon>
    </lineage>
</organism>
<keyword evidence="2" id="KW-1185">Reference proteome</keyword>
<gene>
    <name evidence="1" type="ORF">OQ252_02865</name>
</gene>
<dbReference type="RefSeq" id="WP_166119290.1">
    <property type="nucleotide sequence ID" value="NZ_JAPIUX010000001.1"/>
</dbReference>
<proteinExistence type="predicted"/>
<accession>A0ABT3Q4X7</accession>
<protein>
    <submittedName>
        <fullName evidence="1">Uncharacterized protein</fullName>
    </submittedName>
</protein>
<reference evidence="1 2" key="1">
    <citation type="submission" date="2022-11" db="EMBL/GenBank/DDBJ databases">
        <title>Genome sequencing of Acetobacter type strain.</title>
        <authorList>
            <person name="Heo J."/>
            <person name="Lee D."/>
            <person name="Han B.-H."/>
            <person name="Hong S.-B."/>
            <person name="Kwon S.-W."/>
        </authorList>
    </citation>
    <scope>NUCLEOTIDE SEQUENCE [LARGE SCALE GENOMIC DNA]</scope>
    <source>
        <strain evidence="1 2">KACC 21251</strain>
    </source>
</reference>
<evidence type="ECO:0000313" key="1">
    <source>
        <dbReference type="EMBL" id="MCX2560349.1"/>
    </source>
</evidence>
<name>A0ABT3Q4X7_9PROT</name>
<sequence>MMVVVWNEPYHAVVWRGRSGVGDGVLVYGACQSKADQAARHRDPFYHIEIE</sequence>
<dbReference type="EMBL" id="JAPIUX010000001">
    <property type="protein sequence ID" value="MCX2560349.1"/>
    <property type="molecule type" value="Genomic_DNA"/>
</dbReference>
<evidence type="ECO:0000313" key="2">
    <source>
        <dbReference type="Proteomes" id="UP001526446"/>
    </source>
</evidence>
<comment type="caution">
    <text evidence="1">The sequence shown here is derived from an EMBL/GenBank/DDBJ whole genome shotgun (WGS) entry which is preliminary data.</text>
</comment>